<evidence type="ECO:0000256" key="2">
    <source>
        <dbReference type="ARBA" id="ARBA00023125"/>
    </source>
</evidence>
<name>A0A4R1QTE8_9FIRM</name>
<keyword evidence="1" id="KW-0805">Transcription regulation</keyword>
<evidence type="ECO:0000256" key="3">
    <source>
        <dbReference type="ARBA" id="ARBA00023163"/>
    </source>
</evidence>
<dbReference type="PRINTS" id="PR00032">
    <property type="entry name" value="HTHARAC"/>
</dbReference>
<keyword evidence="3" id="KW-0804">Transcription</keyword>
<evidence type="ECO:0000313" key="5">
    <source>
        <dbReference type="EMBL" id="TCL57196.1"/>
    </source>
</evidence>
<dbReference type="Gene3D" id="1.10.10.60">
    <property type="entry name" value="Homeodomain-like"/>
    <property type="match status" value="2"/>
</dbReference>
<feature type="domain" description="HTH araC/xylS-type" evidence="4">
    <location>
        <begin position="39"/>
        <end position="75"/>
    </location>
</feature>
<dbReference type="SMART" id="SM00342">
    <property type="entry name" value="HTH_ARAC"/>
    <property type="match status" value="1"/>
</dbReference>
<dbReference type="RefSeq" id="WP_031391801.1">
    <property type="nucleotide sequence ID" value="NZ_JPNB01000002.1"/>
</dbReference>
<dbReference type="PANTHER" id="PTHR43280">
    <property type="entry name" value="ARAC-FAMILY TRANSCRIPTIONAL REGULATOR"/>
    <property type="match status" value="1"/>
</dbReference>
<sequence>MRIALGINGLIMHLEEELTLDAIANKFFVSKYYISHIFKYNISQVYQSFGFRDYSSFYRAFKKEFGISPKEFKELKFKPEGR</sequence>
<dbReference type="GO" id="GO:0043565">
    <property type="term" value="F:sequence-specific DNA binding"/>
    <property type="evidence" value="ECO:0007669"/>
    <property type="project" value="InterPro"/>
</dbReference>
<evidence type="ECO:0000313" key="6">
    <source>
        <dbReference type="Proteomes" id="UP000295718"/>
    </source>
</evidence>
<gene>
    <name evidence="5" type="ORF">EDD76_10958</name>
</gene>
<keyword evidence="2 5" id="KW-0238">DNA-binding</keyword>
<dbReference type="STRING" id="1469948.GCA_000732725_03156"/>
<dbReference type="EMBL" id="SLUO01000009">
    <property type="protein sequence ID" value="TCL57196.1"/>
    <property type="molecule type" value="Genomic_DNA"/>
</dbReference>
<dbReference type="InterPro" id="IPR018060">
    <property type="entry name" value="HTH_AraC"/>
</dbReference>
<dbReference type="Proteomes" id="UP000295718">
    <property type="component" value="Unassembled WGS sequence"/>
</dbReference>
<dbReference type="PANTHER" id="PTHR43280:SF34">
    <property type="entry name" value="ARAC-FAMILY TRANSCRIPTIONAL REGULATOR"/>
    <property type="match status" value="1"/>
</dbReference>
<reference evidence="5 6" key="1">
    <citation type="submission" date="2019-03" db="EMBL/GenBank/DDBJ databases">
        <title>Genomic Encyclopedia of Type Strains, Phase IV (KMG-IV): sequencing the most valuable type-strain genomes for metagenomic binning, comparative biology and taxonomic classification.</title>
        <authorList>
            <person name="Goeker M."/>
        </authorList>
    </citation>
    <scope>NUCLEOTIDE SEQUENCE [LARGE SCALE GENOMIC DNA]</scope>
    <source>
        <strain evidence="5 6">DSM 100556</strain>
    </source>
</reference>
<dbReference type="PROSITE" id="PS01124">
    <property type="entry name" value="HTH_ARAC_FAMILY_2"/>
    <property type="match status" value="1"/>
</dbReference>
<evidence type="ECO:0000256" key="1">
    <source>
        <dbReference type="ARBA" id="ARBA00023015"/>
    </source>
</evidence>
<organism evidence="5 6">
    <name type="scientific">Kineothrix alysoides</name>
    <dbReference type="NCBI Taxonomy" id="1469948"/>
    <lineage>
        <taxon>Bacteria</taxon>
        <taxon>Bacillati</taxon>
        <taxon>Bacillota</taxon>
        <taxon>Clostridia</taxon>
        <taxon>Lachnospirales</taxon>
        <taxon>Lachnospiraceae</taxon>
        <taxon>Kineothrix</taxon>
    </lineage>
</organism>
<accession>A0A4R1QTE8</accession>
<dbReference type="Pfam" id="PF12833">
    <property type="entry name" value="HTH_18"/>
    <property type="match status" value="1"/>
</dbReference>
<dbReference type="SUPFAM" id="SSF46689">
    <property type="entry name" value="Homeodomain-like"/>
    <property type="match status" value="1"/>
</dbReference>
<keyword evidence="6" id="KW-1185">Reference proteome</keyword>
<evidence type="ECO:0000259" key="4">
    <source>
        <dbReference type="PROSITE" id="PS01124"/>
    </source>
</evidence>
<proteinExistence type="predicted"/>
<comment type="caution">
    <text evidence="5">The sequence shown here is derived from an EMBL/GenBank/DDBJ whole genome shotgun (WGS) entry which is preliminary data.</text>
</comment>
<protein>
    <submittedName>
        <fullName evidence="5">AraC-like DNA-binding protein</fullName>
    </submittedName>
</protein>
<dbReference type="InterPro" id="IPR009057">
    <property type="entry name" value="Homeodomain-like_sf"/>
</dbReference>
<dbReference type="GO" id="GO:0003700">
    <property type="term" value="F:DNA-binding transcription factor activity"/>
    <property type="evidence" value="ECO:0007669"/>
    <property type="project" value="InterPro"/>
</dbReference>
<dbReference type="AlphaFoldDB" id="A0A4R1QTE8"/>
<dbReference type="InterPro" id="IPR020449">
    <property type="entry name" value="Tscrpt_reg_AraC-type_HTH"/>
</dbReference>